<dbReference type="PANTHER" id="PTHR45436:SF5">
    <property type="entry name" value="SENSOR HISTIDINE KINASE TRCS"/>
    <property type="match status" value="1"/>
</dbReference>
<organism evidence="9 10">
    <name type="scientific">Cryptosporangium japonicum</name>
    <dbReference type="NCBI Taxonomy" id="80872"/>
    <lineage>
        <taxon>Bacteria</taxon>
        <taxon>Bacillati</taxon>
        <taxon>Actinomycetota</taxon>
        <taxon>Actinomycetes</taxon>
        <taxon>Cryptosporangiales</taxon>
        <taxon>Cryptosporangiaceae</taxon>
        <taxon>Cryptosporangium</taxon>
    </lineage>
</organism>
<evidence type="ECO:0000256" key="7">
    <source>
        <dbReference type="SAM" id="Phobius"/>
    </source>
</evidence>
<dbReference type="InterPro" id="IPR036890">
    <property type="entry name" value="HATPase_C_sf"/>
</dbReference>
<evidence type="ECO:0000259" key="8">
    <source>
        <dbReference type="Pfam" id="PF02518"/>
    </source>
</evidence>
<dbReference type="GO" id="GO:0005524">
    <property type="term" value="F:ATP binding"/>
    <property type="evidence" value="ECO:0007669"/>
    <property type="project" value="UniProtKB-KW"/>
</dbReference>
<feature type="domain" description="Histidine kinase/HSP90-like ATPase" evidence="8">
    <location>
        <begin position="334"/>
        <end position="441"/>
    </location>
</feature>
<keyword evidence="10" id="KW-1185">Reference proteome</keyword>
<evidence type="ECO:0000256" key="5">
    <source>
        <dbReference type="ARBA" id="ARBA00022777"/>
    </source>
</evidence>
<keyword evidence="9" id="KW-0067">ATP-binding</keyword>
<keyword evidence="7" id="KW-0812">Transmembrane</keyword>
<evidence type="ECO:0000256" key="6">
    <source>
        <dbReference type="SAM" id="MobiDB-lite"/>
    </source>
</evidence>
<evidence type="ECO:0000256" key="3">
    <source>
        <dbReference type="ARBA" id="ARBA00022553"/>
    </source>
</evidence>
<feature type="compositionally biased region" description="Low complexity" evidence="6">
    <location>
        <begin position="490"/>
        <end position="506"/>
    </location>
</feature>
<feature type="compositionally biased region" description="Basic and acidic residues" evidence="6">
    <location>
        <begin position="1"/>
        <end position="12"/>
    </location>
</feature>
<feature type="transmembrane region" description="Helical" evidence="7">
    <location>
        <begin position="59"/>
        <end position="82"/>
    </location>
</feature>
<evidence type="ECO:0000313" key="9">
    <source>
        <dbReference type="EMBL" id="GAA0276730.1"/>
    </source>
</evidence>
<dbReference type="Gene3D" id="3.30.565.10">
    <property type="entry name" value="Histidine kinase-like ATPase, C-terminal domain"/>
    <property type="match status" value="1"/>
</dbReference>
<feature type="region of interest" description="Disordered" evidence="6">
    <location>
        <begin position="1"/>
        <end position="52"/>
    </location>
</feature>
<comment type="catalytic activity">
    <reaction evidence="1">
        <text>ATP + protein L-histidine = ADP + protein N-phospho-L-histidine.</text>
        <dbReference type="EC" id="2.7.13.3"/>
    </reaction>
</comment>
<dbReference type="Proteomes" id="UP001500967">
    <property type="component" value="Unassembled WGS sequence"/>
</dbReference>
<dbReference type="SUPFAM" id="SSF55874">
    <property type="entry name" value="ATPase domain of HSP90 chaperone/DNA topoisomerase II/histidine kinase"/>
    <property type="match status" value="1"/>
</dbReference>
<keyword evidence="3" id="KW-0597">Phosphoprotein</keyword>
<dbReference type="PANTHER" id="PTHR45436">
    <property type="entry name" value="SENSOR HISTIDINE KINASE YKOH"/>
    <property type="match status" value="1"/>
</dbReference>
<evidence type="ECO:0000256" key="2">
    <source>
        <dbReference type="ARBA" id="ARBA00012438"/>
    </source>
</evidence>
<dbReference type="RefSeq" id="WP_344653763.1">
    <property type="nucleotide sequence ID" value="NZ_BAAAGX010000035.1"/>
</dbReference>
<evidence type="ECO:0000256" key="1">
    <source>
        <dbReference type="ARBA" id="ARBA00000085"/>
    </source>
</evidence>
<evidence type="ECO:0000256" key="4">
    <source>
        <dbReference type="ARBA" id="ARBA00022679"/>
    </source>
</evidence>
<dbReference type="InterPro" id="IPR003594">
    <property type="entry name" value="HATPase_dom"/>
</dbReference>
<comment type="caution">
    <text evidence="9">The sequence shown here is derived from an EMBL/GenBank/DDBJ whole genome shotgun (WGS) entry which is preliminary data.</text>
</comment>
<keyword evidence="4" id="KW-0808">Transferase</keyword>
<keyword evidence="5" id="KW-0418">Kinase</keyword>
<accession>A0ABP3EUS6</accession>
<gene>
    <name evidence="9" type="ORF">GCM10009539_75640</name>
</gene>
<name>A0ABP3EUS6_9ACTN</name>
<keyword evidence="7" id="KW-1133">Transmembrane helix</keyword>
<dbReference type="Pfam" id="PF02518">
    <property type="entry name" value="HATPase_c"/>
    <property type="match status" value="1"/>
</dbReference>
<dbReference type="InterPro" id="IPR050428">
    <property type="entry name" value="TCS_sensor_his_kinase"/>
</dbReference>
<sequence>MYDPSSAHRDTPADVGAGDAPTFSEARRPDTPPARDTTPHPPGGVHEATSSPGGLRARLWWTVVLALVVVALIGAGAAVVSAALEPSIWVAVGAAAGWLLVLLAALLGVNAAVRPIGAQLSAERAARATAERAAWEAQWRDTTNRTAMEEHQRGTAAAVAQLNAALAESVRELVRVADAIRDGQAPDAEPPTVSSEGWPASLAELRTGVQDVLTASFGVATLTASHQPVGVLITLARRLQPLIHRAIKELDALENQVEDPDMLNALFQLDHLVTRARRQAESIAVLGGATARQIRKPVPVYTVLRQAIAEIEHYGRVKVLRPVQGMVTGHAVTEVIHLIAELIENATVFSPPDSRVQVQVDLVPDGLSIEIDDLGLVMPADVRQRMNQLLTSPERLDVGEQLKDGRIGLIVVAAIARRYQIRVRLERNERGGNRALVVLPAKLLAEEPLRRTDLGPSALPAAPVPVAAAATPVDAPVAPVAVPGDYSPAPATSPTAPAGGSASSGSWLSPFVPTGPNPVEAPAPRPERENTGGIGLTEADRQRLAELGRAAFGDVDRGRPGASRGTASVTPPGDRGPDPTRPPLPRRDGQHMAPELRGTPERAEGPEPGAHNPGLFASYQRGRERADVEEPPNGN</sequence>
<protein>
    <recommendedName>
        <fullName evidence="2">histidine kinase</fullName>
        <ecNumber evidence="2">2.7.13.3</ecNumber>
    </recommendedName>
</protein>
<feature type="transmembrane region" description="Helical" evidence="7">
    <location>
        <begin position="88"/>
        <end position="109"/>
    </location>
</feature>
<dbReference type="EMBL" id="BAAAGX010000035">
    <property type="protein sequence ID" value="GAA0276730.1"/>
    <property type="molecule type" value="Genomic_DNA"/>
</dbReference>
<feature type="region of interest" description="Disordered" evidence="6">
    <location>
        <begin position="490"/>
        <end position="635"/>
    </location>
</feature>
<feature type="compositionally biased region" description="Pro residues" evidence="6">
    <location>
        <begin position="513"/>
        <end position="524"/>
    </location>
</feature>
<keyword evidence="9" id="KW-0547">Nucleotide-binding</keyword>
<reference evidence="10" key="1">
    <citation type="journal article" date="2019" name="Int. J. Syst. Evol. Microbiol.">
        <title>The Global Catalogue of Microorganisms (GCM) 10K type strain sequencing project: providing services to taxonomists for standard genome sequencing and annotation.</title>
        <authorList>
            <consortium name="The Broad Institute Genomics Platform"/>
            <consortium name="The Broad Institute Genome Sequencing Center for Infectious Disease"/>
            <person name="Wu L."/>
            <person name="Ma J."/>
        </authorList>
    </citation>
    <scope>NUCLEOTIDE SEQUENCE [LARGE SCALE GENOMIC DNA]</scope>
    <source>
        <strain evidence="10">JCM 10425</strain>
    </source>
</reference>
<evidence type="ECO:0000313" key="10">
    <source>
        <dbReference type="Proteomes" id="UP001500967"/>
    </source>
</evidence>
<proteinExistence type="predicted"/>
<dbReference type="EC" id="2.7.13.3" evidence="2"/>
<keyword evidence="7" id="KW-0472">Membrane</keyword>